<feature type="domain" description="CBM-cenC" evidence="3">
    <location>
        <begin position="73"/>
        <end position="190"/>
    </location>
</feature>
<evidence type="ECO:0000313" key="5">
    <source>
        <dbReference type="Proteomes" id="UP001499987"/>
    </source>
</evidence>
<comment type="caution">
    <text evidence="4">The sequence shown here is derived from an EMBL/GenBank/DDBJ whole genome shotgun (WGS) entry which is preliminary data.</text>
</comment>
<dbReference type="EMBL" id="BAAALD010000057">
    <property type="protein sequence ID" value="GAA1102604.1"/>
    <property type="molecule type" value="Genomic_DNA"/>
</dbReference>
<dbReference type="SUPFAM" id="SSF51445">
    <property type="entry name" value="(Trans)glycosidases"/>
    <property type="match status" value="1"/>
</dbReference>
<feature type="compositionally biased region" description="Pro residues" evidence="2">
    <location>
        <begin position="223"/>
        <end position="235"/>
    </location>
</feature>
<feature type="region of interest" description="Disordered" evidence="2">
    <location>
        <begin position="1"/>
        <end position="41"/>
    </location>
</feature>
<evidence type="ECO:0000256" key="2">
    <source>
        <dbReference type="SAM" id="MobiDB-lite"/>
    </source>
</evidence>
<evidence type="ECO:0000256" key="1">
    <source>
        <dbReference type="ARBA" id="ARBA00022801"/>
    </source>
</evidence>
<gene>
    <name evidence="4" type="ORF">GCM10009663_51500</name>
</gene>
<name>A0ABN1TTT6_9ACTN</name>
<dbReference type="Gene3D" id="2.60.120.260">
    <property type="entry name" value="Galactose-binding domain-like"/>
    <property type="match status" value="1"/>
</dbReference>
<organism evidence="4 5">
    <name type="scientific">Kitasatospora arboriphila</name>
    <dbReference type="NCBI Taxonomy" id="258052"/>
    <lineage>
        <taxon>Bacteria</taxon>
        <taxon>Bacillati</taxon>
        <taxon>Actinomycetota</taxon>
        <taxon>Actinomycetes</taxon>
        <taxon>Kitasatosporales</taxon>
        <taxon>Streptomycetaceae</taxon>
        <taxon>Kitasatospora</taxon>
    </lineage>
</organism>
<sequence length="538" mass="55173">MSGAAPRPPAPAPRSPTIRAGGGPRPERPSPMPRALHRHAARRTSRIAAAACAAALAAGGLTVLASGADAAAANLLANPGLESGSASPWTCSAGTGSVVNTGAHSGTYALRGAASNSDTAQCTQTVSVQPNTTYSLSAWVQGQYVYLGATGNGVTDPATWTPGGSNWQQLSTSFTTGAATTSVTVYLHGWYGQGAYLADDVVLSGPGGTPTPTPTGTTTPTPTATPTPTPTPTPTSTPTSTPTGPAVAVPVAPYVDMGAWPTPSLTAMASAGNLKSFTLAFVTSVGCKASWFNAYDPRTGWGKDQIDAIRAAGGDVKVSFGGASGTELAQACSTVDSLFAEYDAVVKAYGLTYVDFDIEGAAVPDTAANARRGAALAKLQQAHPGLKVSFTLPVLPEGLTAEGVSVVRAARDAGVAVDLVNVMAMDYNRPATDYGTDAVQAAQSTRDQLAGLYPAKTDAQLWAMTGVTPMLGENDDHGIYNQDDARQLVAFAQQHHLGMLSFWETGRDANACTGALYKCTNISQSPYEFSKIFAQYRG</sequence>
<protein>
    <recommendedName>
        <fullName evidence="3">CBM-cenC domain-containing protein</fullName>
    </recommendedName>
</protein>
<feature type="compositionally biased region" description="Low complexity" evidence="2">
    <location>
        <begin position="236"/>
        <end position="245"/>
    </location>
</feature>
<reference evidence="4 5" key="1">
    <citation type="journal article" date="2019" name="Int. J. Syst. Evol. Microbiol.">
        <title>The Global Catalogue of Microorganisms (GCM) 10K type strain sequencing project: providing services to taxonomists for standard genome sequencing and annotation.</title>
        <authorList>
            <consortium name="The Broad Institute Genomics Platform"/>
            <consortium name="The Broad Institute Genome Sequencing Center for Infectious Disease"/>
            <person name="Wu L."/>
            <person name="Ma J."/>
        </authorList>
    </citation>
    <scope>NUCLEOTIDE SEQUENCE [LARGE SCALE GENOMIC DNA]</scope>
    <source>
        <strain evidence="4 5">JCM 13002</strain>
    </source>
</reference>
<evidence type="ECO:0000259" key="3">
    <source>
        <dbReference type="Pfam" id="PF02018"/>
    </source>
</evidence>
<dbReference type="SUPFAM" id="SSF49785">
    <property type="entry name" value="Galactose-binding domain-like"/>
    <property type="match status" value="1"/>
</dbReference>
<keyword evidence="5" id="KW-1185">Reference proteome</keyword>
<dbReference type="InterPro" id="IPR008979">
    <property type="entry name" value="Galactose-bd-like_sf"/>
</dbReference>
<proteinExistence type="predicted"/>
<dbReference type="InterPro" id="IPR052750">
    <property type="entry name" value="GH18_Chitinase"/>
</dbReference>
<dbReference type="PANTHER" id="PTHR42976">
    <property type="entry name" value="BIFUNCTIONAL CHITINASE/LYSOZYME-RELATED"/>
    <property type="match status" value="1"/>
</dbReference>
<dbReference type="CDD" id="cd06543">
    <property type="entry name" value="GH18_PF-ChiA-like"/>
    <property type="match status" value="1"/>
</dbReference>
<keyword evidence="1" id="KW-0378">Hydrolase</keyword>
<dbReference type="InterPro" id="IPR003305">
    <property type="entry name" value="CenC_carb-bd"/>
</dbReference>
<dbReference type="PANTHER" id="PTHR42976:SF1">
    <property type="entry name" value="GH18 DOMAIN-CONTAINING PROTEIN-RELATED"/>
    <property type="match status" value="1"/>
</dbReference>
<evidence type="ECO:0000313" key="4">
    <source>
        <dbReference type="EMBL" id="GAA1102604.1"/>
    </source>
</evidence>
<dbReference type="Proteomes" id="UP001499987">
    <property type="component" value="Unassembled WGS sequence"/>
</dbReference>
<dbReference type="InterPro" id="IPR017853">
    <property type="entry name" value="GH"/>
</dbReference>
<dbReference type="Gene3D" id="3.20.20.80">
    <property type="entry name" value="Glycosidases"/>
    <property type="match status" value="1"/>
</dbReference>
<feature type="region of interest" description="Disordered" evidence="2">
    <location>
        <begin position="205"/>
        <end position="245"/>
    </location>
</feature>
<feature type="compositionally biased region" description="Pro residues" evidence="2">
    <location>
        <begin position="1"/>
        <end position="14"/>
    </location>
</feature>
<accession>A0ABN1TTT6</accession>
<dbReference type="Pfam" id="PF02018">
    <property type="entry name" value="CBM_4_9"/>
    <property type="match status" value="1"/>
</dbReference>